<gene>
    <name evidence="3" type="ORF">GCM10010492_43670</name>
</gene>
<dbReference type="EMBL" id="BAAABU010000009">
    <property type="protein sequence ID" value="GAA0239778.1"/>
    <property type="molecule type" value="Genomic_DNA"/>
</dbReference>
<sequence>MAVLAAVGSVLLSAQAHAVLAAFHQRTAHLCDGSLPMPASSYVYAWSGVAAAVVAAVGVALVGRAAVRPLGVVLVVILALAVGVLLVSAGWTVWDVYQDARPVARVCGG</sequence>
<feature type="signal peptide" evidence="2">
    <location>
        <begin position="1"/>
        <end position="18"/>
    </location>
</feature>
<feature type="transmembrane region" description="Helical" evidence="1">
    <location>
        <begin position="42"/>
        <end position="63"/>
    </location>
</feature>
<organism evidence="3 4">
    <name type="scientific">Saccharothrix mutabilis subsp. mutabilis</name>
    <dbReference type="NCBI Taxonomy" id="66855"/>
    <lineage>
        <taxon>Bacteria</taxon>
        <taxon>Bacillati</taxon>
        <taxon>Actinomycetota</taxon>
        <taxon>Actinomycetes</taxon>
        <taxon>Pseudonocardiales</taxon>
        <taxon>Pseudonocardiaceae</taxon>
        <taxon>Saccharothrix</taxon>
    </lineage>
</organism>
<protein>
    <submittedName>
        <fullName evidence="3">Uncharacterized protein</fullName>
    </submittedName>
</protein>
<comment type="caution">
    <text evidence="3">The sequence shown here is derived from an EMBL/GenBank/DDBJ whole genome shotgun (WGS) entry which is preliminary data.</text>
</comment>
<keyword evidence="1" id="KW-0812">Transmembrane</keyword>
<feature type="chain" id="PRO_5045586837" evidence="2">
    <location>
        <begin position="19"/>
        <end position="109"/>
    </location>
</feature>
<dbReference type="Proteomes" id="UP001500416">
    <property type="component" value="Unassembled WGS sequence"/>
</dbReference>
<proteinExistence type="predicted"/>
<evidence type="ECO:0000256" key="2">
    <source>
        <dbReference type="SAM" id="SignalP"/>
    </source>
</evidence>
<keyword evidence="2" id="KW-0732">Signal</keyword>
<keyword evidence="1" id="KW-1133">Transmembrane helix</keyword>
<evidence type="ECO:0000313" key="3">
    <source>
        <dbReference type="EMBL" id="GAA0239778.1"/>
    </source>
</evidence>
<evidence type="ECO:0000313" key="4">
    <source>
        <dbReference type="Proteomes" id="UP001500416"/>
    </source>
</evidence>
<reference evidence="3 4" key="1">
    <citation type="journal article" date="2019" name="Int. J. Syst. Evol. Microbiol.">
        <title>The Global Catalogue of Microorganisms (GCM) 10K type strain sequencing project: providing services to taxonomists for standard genome sequencing and annotation.</title>
        <authorList>
            <consortium name="The Broad Institute Genomics Platform"/>
            <consortium name="The Broad Institute Genome Sequencing Center for Infectious Disease"/>
            <person name="Wu L."/>
            <person name="Ma J."/>
        </authorList>
    </citation>
    <scope>NUCLEOTIDE SEQUENCE [LARGE SCALE GENOMIC DNA]</scope>
    <source>
        <strain evidence="3 4">JCM 3380</strain>
    </source>
</reference>
<accession>A0ABN0U5Y6</accession>
<name>A0ABN0U5Y6_9PSEU</name>
<keyword evidence="4" id="KW-1185">Reference proteome</keyword>
<keyword evidence="1" id="KW-0472">Membrane</keyword>
<evidence type="ECO:0000256" key="1">
    <source>
        <dbReference type="SAM" id="Phobius"/>
    </source>
</evidence>
<feature type="transmembrane region" description="Helical" evidence="1">
    <location>
        <begin position="70"/>
        <end position="94"/>
    </location>
</feature>